<protein>
    <submittedName>
        <fullName evidence="2">Uncharacterized protein</fullName>
    </submittedName>
</protein>
<reference evidence="3" key="1">
    <citation type="journal article" date="2017" name="Nat. Commun.">
        <title>The asparagus genome sheds light on the origin and evolution of a young Y chromosome.</title>
        <authorList>
            <person name="Harkess A."/>
            <person name="Zhou J."/>
            <person name="Xu C."/>
            <person name="Bowers J.E."/>
            <person name="Van der Hulst R."/>
            <person name="Ayyampalayam S."/>
            <person name="Mercati F."/>
            <person name="Riccardi P."/>
            <person name="McKain M.R."/>
            <person name="Kakrana A."/>
            <person name="Tang H."/>
            <person name="Ray J."/>
            <person name="Groenendijk J."/>
            <person name="Arikit S."/>
            <person name="Mathioni S.M."/>
            <person name="Nakano M."/>
            <person name="Shan H."/>
            <person name="Telgmann-Rauber A."/>
            <person name="Kanno A."/>
            <person name="Yue Z."/>
            <person name="Chen H."/>
            <person name="Li W."/>
            <person name="Chen Y."/>
            <person name="Xu X."/>
            <person name="Zhang Y."/>
            <person name="Luo S."/>
            <person name="Chen H."/>
            <person name="Gao J."/>
            <person name="Mao Z."/>
            <person name="Pires J.C."/>
            <person name="Luo M."/>
            <person name="Kudrna D."/>
            <person name="Wing R.A."/>
            <person name="Meyers B.C."/>
            <person name="Yi K."/>
            <person name="Kong H."/>
            <person name="Lavrijsen P."/>
            <person name="Sunseri F."/>
            <person name="Falavigna A."/>
            <person name="Ye Y."/>
            <person name="Leebens-Mack J.H."/>
            <person name="Chen G."/>
        </authorList>
    </citation>
    <scope>NUCLEOTIDE SEQUENCE [LARGE SCALE GENOMIC DNA]</scope>
    <source>
        <strain evidence="3">cv. DH0086</strain>
    </source>
</reference>
<evidence type="ECO:0000313" key="2">
    <source>
        <dbReference type="EMBL" id="ONK70652.1"/>
    </source>
</evidence>
<name>A0A5P1EXL3_ASPOF</name>
<gene>
    <name evidence="2" type="ORF">A4U43_C04F100</name>
</gene>
<sequence>MKGLLIYEREPWAPNKTQLVGDEQIPEKEEVVAVAEDIYEQAEDIYEQGTNSENITHKNDALLGHPTPRCINIKKKKKKKKKKKREAGGEKQLRGRD</sequence>
<evidence type="ECO:0000256" key="1">
    <source>
        <dbReference type="SAM" id="MobiDB-lite"/>
    </source>
</evidence>
<dbReference type="Gramene" id="ONK70652">
    <property type="protein sequence ID" value="ONK70652"/>
    <property type="gene ID" value="A4U43_C04F100"/>
</dbReference>
<dbReference type="Proteomes" id="UP000243459">
    <property type="component" value="Chromosome 4"/>
</dbReference>
<evidence type="ECO:0000313" key="3">
    <source>
        <dbReference type="Proteomes" id="UP000243459"/>
    </source>
</evidence>
<feature type="compositionally biased region" description="Basic and acidic residues" evidence="1">
    <location>
        <begin position="86"/>
        <end position="97"/>
    </location>
</feature>
<feature type="region of interest" description="Disordered" evidence="1">
    <location>
        <begin position="57"/>
        <end position="97"/>
    </location>
</feature>
<keyword evidence="3" id="KW-1185">Reference proteome</keyword>
<feature type="compositionally biased region" description="Basic residues" evidence="1">
    <location>
        <begin position="72"/>
        <end position="85"/>
    </location>
</feature>
<accession>A0A5P1EXL3</accession>
<dbReference type="EMBL" id="CM007384">
    <property type="protein sequence ID" value="ONK70652.1"/>
    <property type="molecule type" value="Genomic_DNA"/>
</dbReference>
<organism evidence="2 3">
    <name type="scientific">Asparagus officinalis</name>
    <name type="common">Garden asparagus</name>
    <dbReference type="NCBI Taxonomy" id="4686"/>
    <lineage>
        <taxon>Eukaryota</taxon>
        <taxon>Viridiplantae</taxon>
        <taxon>Streptophyta</taxon>
        <taxon>Embryophyta</taxon>
        <taxon>Tracheophyta</taxon>
        <taxon>Spermatophyta</taxon>
        <taxon>Magnoliopsida</taxon>
        <taxon>Liliopsida</taxon>
        <taxon>Asparagales</taxon>
        <taxon>Asparagaceae</taxon>
        <taxon>Asparagoideae</taxon>
        <taxon>Asparagus</taxon>
    </lineage>
</organism>
<proteinExistence type="predicted"/>
<dbReference type="AlphaFoldDB" id="A0A5P1EXL3"/>